<dbReference type="CDD" id="cd02274">
    <property type="entry name" value="DHDPR_N"/>
    <property type="match status" value="1"/>
</dbReference>
<keyword evidence="4 13" id="KW-0521">NADP</keyword>
<dbReference type="EMBL" id="BBVC01000015">
    <property type="protein sequence ID" value="GAO97718.1"/>
    <property type="molecule type" value="Genomic_DNA"/>
</dbReference>
<dbReference type="EC" id="1.17.1.8" evidence="10 13"/>
<evidence type="ECO:0000259" key="15">
    <source>
        <dbReference type="Pfam" id="PF05173"/>
    </source>
</evidence>
<dbReference type="SUPFAM" id="SSF55347">
    <property type="entry name" value="Glyceraldehyde-3-phosphate dehydrogenase-like, C-terminal domain"/>
    <property type="match status" value="1"/>
</dbReference>
<evidence type="ECO:0000256" key="3">
    <source>
        <dbReference type="ARBA" id="ARBA00022605"/>
    </source>
</evidence>
<protein>
    <recommendedName>
        <fullName evidence="10 13">4-hydroxy-tetrahydrodipicolinate reductase</fullName>
        <shortName evidence="13">HTPA reductase</shortName>
        <ecNumber evidence="10 13">1.17.1.8</ecNumber>
    </recommendedName>
</protein>
<comment type="subunit">
    <text evidence="13">Homotetramer.</text>
</comment>
<evidence type="ECO:0000256" key="9">
    <source>
        <dbReference type="ARBA" id="ARBA00037922"/>
    </source>
</evidence>
<feature type="active site" description="Proton donor" evidence="13">
    <location>
        <position position="149"/>
    </location>
</feature>
<dbReference type="NCBIfam" id="TIGR00036">
    <property type="entry name" value="dapB"/>
    <property type="match status" value="1"/>
</dbReference>
<dbReference type="PANTHER" id="PTHR20836">
    <property type="entry name" value="DIHYDRODIPICOLINATE REDUCTASE"/>
    <property type="match status" value="1"/>
</dbReference>
<evidence type="ECO:0000256" key="11">
    <source>
        <dbReference type="ARBA" id="ARBA00049080"/>
    </source>
</evidence>
<dbReference type="GO" id="GO:0019877">
    <property type="term" value="P:diaminopimelate biosynthetic process"/>
    <property type="evidence" value="ECO:0007669"/>
    <property type="project" value="UniProtKB-UniRule"/>
</dbReference>
<comment type="function">
    <text evidence="13">Catalyzes the conversion of 4-hydroxy-tetrahydrodipicolinate (HTPA) to tetrahydrodipicolinate.</text>
</comment>
<comment type="caution">
    <text evidence="13">Was originally thought to be a dihydrodipicolinate reductase (DHDPR), catalyzing the conversion of dihydrodipicolinate to tetrahydrodipicolinate. However, it was shown in E.coli that the substrate of the enzymatic reaction is not dihydrodipicolinate (DHDP) but in fact (2S,4S)-4-hydroxy-2,3,4,5-tetrahydrodipicolinic acid (HTPA), the product released by the DapA-catalyzed reaction.</text>
</comment>
<dbReference type="InterPro" id="IPR000846">
    <property type="entry name" value="DapB_N"/>
</dbReference>
<dbReference type="Gene3D" id="3.40.50.720">
    <property type="entry name" value="NAD(P)-binding Rossmann-like Domain"/>
    <property type="match status" value="1"/>
</dbReference>
<reference evidence="16 17" key="1">
    <citation type="submission" date="2015-03" db="EMBL/GenBank/DDBJ databases">
        <title>Caedibacter varicaedens, whole genome shotgun sequence.</title>
        <authorList>
            <person name="Suzuki H."/>
            <person name="Dapper A.L."/>
            <person name="Gibson A.K."/>
            <person name="Jackson C."/>
            <person name="Lee H."/>
            <person name="Pejaver V.R."/>
            <person name="Doak T."/>
            <person name="Lynch M."/>
        </authorList>
    </citation>
    <scope>NUCLEOTIDE SEQUENCE [LARGE SCALE GENOMIC DNA]</scope>
</reference>
<dbReference type="GO" id="GO:0008839">
    <property type="term" value="F:4-hydroxy-tetrahydrodipicolinate reductase"/>
    <property type="evidence" value="ECO:0007669"/>
    <property type="project" value="UniProtKB-UniRule"/>
</dbReference>
<dbReference type="InterPro" id="IPR022664">
    <property type="entry name" value="DapB_N_CS"/>
</dbReference>
<evidence type="ECO:0000256" key="12">
    <source>
        <dbReference type="ARBA" id="ARBA00049396"/>
    </source>
</evidence>
<evidence type="ECO:0000256" key="5">
    <source>
        <dbReference type="ARBA" id="ARBA00022915"/>
    </source>
</evidence>
<proteinExistence type="inferred from homology"/>
<dbReference type="AlphaFoldDB" id="A0A0K8MBW7"/>
<comment type="similarity">
    <text evidence="1 13">Belongs to the DapB family.</text>
</comment>
<dbReference type="InterPro" id="IPR023940">
    <property type="entry name" value="DHDPR_bac"/>
</dbReference>
<dbReference type="STRING" id="1629334.Cva_00355"/>
<feature type="domain" description="Dihydrodipicolinate reductase N-terminal" evidence="14">
    <location>
        <begin position="1"/>
        <end position="115"/>
    </location>
</feature>
<evidence type="ECO:0000256" key="10">
    <source>
        <dbReference type="ARBA" id="ARBA00038983"/>
    </source>
</evidence>
<dbReference type="Pfam" id="PF05173">
    <property type="entry name" value="DapB_C"/>
    <property type="match status" value="1"/>
</dbReference>
<dbReference type="GO" id="GO:0051287">
    <property type="term" value="F:NAD binding"/>
    <property type="evidence" value="ECO:0007669"/>
    <property type="project" value="UniProtKB-UniRule"/>
</dbReference>
<dbReference type="Proteomes" id="UP000036771">
    <property type="component" value="Unassembled WGS sequence"/>
</dbReference>
<dbReference type="Gene3D" id="3.30.360.10">
    <property type="entry name" value="Dihydrodipicolinate Reductase, domain 2"/>
    <property type="match status" value="1"/>
</dbReference>
<accession>A0A0K8MBW7</accession>
<keyword evidence="7 13" id="KW-0520">NAD</keyword>
<comment type="pathway">
    <text evidence="9 13">Amino-acid biosynthesis; L-lysine biosynthesis via DAP pathway; (S)-tetrahydrodipicolinate from L-aspartate: step 4/4.</text>
</comment>
<dbReference type="PIRSF" id="PIRSF000161">
    <property type="entry name" value="DHPR"/>
    <property type="match status" value="1"/>
</dbReference>
<dbReference type="Pfam" id="PF01113">
    <property type="entry name" value="DapB_N"/>
    <property type="match status" value="1"/>
</dbReference>
<dbReference type="InterPro" id="IPR036291">
    <property type="entry name" value="NAD(P)-bd_dom_sf"/>
</dbReference>
<keyword evidence="3 13" id="KW-0028">Amino-acid biosynthesis</keyword>
<comment type="subcellular location">
    <subcellularLocation>
        <location evidence="13">Cytoplasm</location>
    </subcellularLocation>
</comment>
<dbReference type="GO" id="GO:0050661">
    <property type="term" value="F:NADP binding"/>
    <property type="evidence" value="ECO:0007669"/>
    <property type="project" value="UniProtKB-UniRule"/>
</dbReference>
<feature type="active site" description="Proton donor/acceptor" evidence="13">
    <location>
        <position position="145"/>
    </location>
</feature>
<dbReference type="PROSITE" id="PS01298">
    <property type="entry name" value="DAPB"/>
    <property type="match status" value="1"/>
</dbReference>
<comment type="catalytic activity">
    <reaction evidence="11 13">
        <text>(S)-2,3,4,5-tetrahydrodipicolinate + NADP(+) + H2O = (2S,4S)-4-hydroxy-2,3,4,5-tetrahydrodipicolinate + NADPH + H(+)</text>
        <dbReference type="Rhea" id="RHEA:35331"/>
        <dbReference type="ChEBI" id="CHEBI:15377"/>
        <dbReference type="ChEBI" id="CHEBI:15378"/>
        <dbReference type="ChEBI" id="CHEBI:16845"/>
        <dbReference type="ChEBI" id="CHEBI:57783"/>
        <dbReference type="ChEBI" id="CHEBI:58349"/>
        <dbReference type="ChEBI" id="CHEBI:67139"/>
        <dbReference type="EC" id="1.17.1.8"/>
    </reaction>
</comment>
<keyword evidence="17" id="KW-1185">Reference proteome</keyword>
<feature type="binding site" evidence="13">
    <location>
        <begin position="112"/>
        <end position="115"/>
    </location>
    <ligand>
        <name>NAD(+)</name>
        <dbReference type="ChEBI" id="CHEBI:57540"/>
    </ligand>
</feature>
<dbReference type="GO" id="GO:0009089">
    <property type="term" value="P:lysine biosynthetic process via diaminopimelate"/>
    <property type="evidence" value="ECO:0007669"/>
    <property type="project" value="UniProtKB-UniRule"/>
</dbReference>
<keyword evidence="6 13" id="KW-0560">Oxidoreductase</keyword>
<evidence type="ECO:0000256" key="4">
    <source>
        <dbReference type="ARBA" id="ARBA00022857"/>
    </source>
</evidence>
<sequence>MKIGVLGGAGRMGRLVIQKVLENSEAQLSVVGIHYQKCTGLDLPDIPITTHIQKVFSHSDIVIDFTKPEALQDHLESAMELKKPMVIGTTGLIDAHRCLIKEAGKHIPIVYAPNMSLGLALMTKLTEQMAAILDTSFDIEVLEAHHRYKTDAPSGTALALGNAAAKGRNIPFSGNACFDRTHRSSPRFKDEIGFAVLRGGNIAGDHQVFFISDEETLTLSHRALNREVFAKGALKAAFWLEDKKPGVYTMQDVLGI</sequence>
<gene>
    <name evidence="13 16" type="primary">dapB</name>
    <name evidence="16" type="ORF">Cva_00355</name>
</gene>
<evidence type="ECO:0000256" key="1">
    <source>
        <dbReference type="ARBA" id="ARBA00006642"/>
    </source>
</evidence>
<organism evidence="16 17">
    <name type="scientific">Caedimonas varicaedens</name>
    <dbReference type="NCBI Taxonomy" id="1629334"/>
    <lineage>
        <taxon>Bacteria</taxon>
        <taxon>Pseudomonadati</taxon>
        <taxon>Pseudomonadota</taxon>
        <taxon>Alphaproteobacteria</taxon>
        <taxon>Holosporales</taxon>
        <taxon>Caedimonadaceae</taxon>
        <taxon>Caedimonas</taxon>
    </lineage>
</organism>
<evidence type="ECO:0000256" key="7">
    <source>
        <dbReference type="ARBA" id="ARBA00023027"/>
    </source>
</evidence>
<dbReference type="PANTHER" id="PTHR20836:SF0">
    <property type="entry name" value="4-HYDROXY-TETRAHYDRODIPICOLINATE REDUCTASE 1, CHLOROPLASTIC-RELATED"/>
    <property type="match status" value="1"/>
</dbReference>
<dbReference type="InterPro" id="IPR022663">
    <property type="entry name" value="DapB_C"/>
</dbReference>
<keyword evidence="2 13" id="KW-0963">Cytoplasm</keyword>
<comment type="caution">
    <text evidence="13">Lacks conserved residue(s) required for the propagation of feature annotation.</text>
</comment>
<comment type="catalytic activity">
    <reaction evidence="12 13">
        <text>(S)-2,3,4,5-tetrahydrodipicolinate + NAD(+) + H2O = (2S,4S)-4-hydroxy-2,3,4,5-tetrahydrodipicolinate + NADH + H(+)</text>
        <dbReference type="Rhea" id="RHEA:35323"/>
        <dbReference type="ChEBI" id="CHEBI:15377"/>
        <dbReference type="ChEBI" id="CHEBI:15378"/>
        <dbReference type="ChEBI" id="CHEBI:16845"/>
        <dbReference type="ChEBI" id="CHEBI:57540"/>
        <dbReference type="ChEBI" id="CHEBI:57945"/>
        <dbReference type="ChEBI" id="CHEBI:67139"/>
        <dbReference type="EC" id="1.17.1.8"/>
    </reaction>
</comment>
<evidence type="ECO:0000256" key="8">
    <source>
        <dbReference type="ARBA" id="ARBA00023154"/>
    </source>
</evidence>
<dbReference type="GO" id="GO:0005737">
    <property type="term" value="C:cytoplasm"/>
    <property type="evidence" value="ECO:0007669"/>
    <property type="project" value="UniProtKB-SubCell"/>
</dbReference>
<feature type="binding site" evidence="13">
    <location>
        <begin position="7"/>
        <end position="12"/>
    </location>
    <ligand>
        <name>NAD(+)</name>
        <dbReference type="ChEBI" id="CHEBI:57540"/>
    </ligand>
</feature>
<evidence type="ECO:0000256" key="6">
    <source>
        <dbReference type="ARBA" id="ARBA00023002"/>
    </source>
</evidence>
<evidence type="ECO:0000313" key="17">
    <source>
        <dbReference type="Proteomes" id="UP000036771"/>
    </source>
</evidence>
<feature type="domain" description="Dihydrodipicolinate reductase C-terminal" evidence="15">
    <location>
        <begin position="118"/>
        <end position="254"/>
    </location>
</feature>
<dbReference type="GO" id="GO:0016726">
    <property type="term" value="F:oxidoreductase activity, acting on CH or CH2 groups, NAD or NADP as acceptor"/>
    <property type="evidence" value="ECO:0007669"/>
    <property type="project" value="UniProtKB-UniRule"/>
</dbReference>
<evidence type="ECO:0000259" key="14">
    <source>
        <dbReference type="Pfam" id="PF01113"/>
    </source>
</evidence>
<dbReference type="UniPathway" id="UPA00034">
    <property type="reaction ID" value="UER00018"/>
</dbReference>
<comment type="caution">
    <text evidence="16">The sequence shown here is derived from an EMBL/GenBank/DDBJ whole genome shotgun (WGS) entry which is preliminary data.</text>
</comment>
<feature type="binding site" evidence="13">
    <location>
        <begin position="155"/>
        <end position="156"/>
    </location>
    <ligand>
        <name>(S)-2,3,4,5-tetrahydrodipicolinate</name>
        <dbReference type="ChEBI" id="CHEBI:16845"/>
    </ligand>
</feature>
<feature type="binding site" evidence="13">
    <location>
        <position position="146"/>
    </location>
    <ligand>
        <name>(S)-2,3,4,5-tetrahydrodipicolinate</name>
        <dbReference type="ChEBI" id="CHEBI:16845"/>
    </ligand>
</feature>
<dbReference type="OrthoDB" id="9790352at2"/>
<keyword evidence="5 13" id="KW-0220">Diaminopimelate biosynthesis</keyword>
<dbReference type="HAMAP" id="MF_00102">
    <property type="entry name" value="DapB"/>
    <property type="match status" value="1"/>
</dbReference>
<evidence type="ECO:0000313" key="16">
    <source>
        <dbReference type="EMBL" id="GAO97718.1"/>
    </source>
</evidence>
<feature type="binding site" evidence="13">
    <location>
        <position position="42"/>
    </location>
    <ligand>
        <name>NAD(+)</name>
        <dbReference type="ChEBI" id="CHEBI:57540"/>
    </ligand>
</feature>
<keyword evidence="8 13" id="KW-0457">Lysine biosynthesis</keyword>
<evidence type="ECO:0000256" key="2">
    <source>
        <dbReference type="ARBA" id="ARBA00022490"/>
    </source>
</evidence>
<evidence type="ECO:0000256" key="13">
    <source>
        <dbReference type="HAMAP-Rule" id="MF_00102"/>
    </source>
</evidence>
<feature type="binding site" evidence="13">
    <location>
        <begin position="88"/>
        <end position="90"/>
    </location>
    <ligand>
        <name>NAD(+)</name>
        <dbReference type="ChEBI" id="CHEBI:57540"/>
    </ligand>
</feature>
<name>A0A0K8MBW7_9PROT</name>
<dbReference type="SUPFAM" id="SSF51735">
    <property type="entry name" value="NAD(P)-binding Rossmann-fold domains"/>
    <property type="match status" value="1"/>
</dbReference>